<feature type="transmembrane region" description="Helical" evidence="1">
    <location>
        <begin position="101"/>
        <end position="119"/>
    </location>
</feature>
<feature type="transmembrane region" description="Helical" evidence="1">
    <location>
        <begin position="372"/>
        <end position="391"/>
    </location>
</feature>
<feature type="transmembrane region" description="Helical" evidence="1">
    <location>
        <begin position="207"/>
        <end position="226"/>
    </location>
</feature>
<dbReference type="InterPro" id="IPR051533">
    <property type="entry name" value="WaaL-like"/>
</dbReference>
<organism evidence="2 3">
    <name type="scientific">Dactylosporangium roseum</name>
    <dbReference type="NCBI Taxonomy" id="47989"/>
    <lineage>
        <taxon>Bacteria</taxon>
        <taxon>Bacillati</taxon>
        <taxon>Actinomycetota</taxon>
        <taxon>Actinomycetes</taxon>
        <taxon>Micromonosporales</taxon>
        <taxon>Micromonosporaceae</taxon>
        <taxon>Dactylosporangium</taxon>
    </lineage>
</organism>
<reference evidence="2" key="1">
    <citation type="submission" date="2021-04" db="EMBL/GenBank/DDBJ databases">
        <title>Biosynthetic gene clusters of Dactylosporangioum roseum.</title>
        <authorList>
            <person name="Hartkoorn R.C."/>
            <person name="Beaudoing E."/>
            <person name="Hot D."/>
            <person name="Moureu S."/>
        </authorList>
    </citation>
    <scope>NUCLEOTIDE SEQUENCE</scope>
    <source>
        <strain evidence="2">NRRL B-16295</strain>
    </source>
</reference>
<protein>
    <submittedName>
        <fullName evidence="2">Uncharacterized protein</fullName>
    </submittedName>
</protein>
<dbReference type="PANTHER" id="PTHR37422">
    <property type="entry name" value="TEICHURONIC ACID BIOSYNTHESIS PROTEIN TUAE"/>
    <property type="match status" value="1"/>
</dbReference>
<evidence type="ECO:0000313" key="3">
    <source>
        <dbReference type="Proteomes" id="UP001058271"/>
    </source>
</evidence>
<evidence type="ECO:0000256" key="1">
    <source>
        <dbReference type="SAM" id="Phobius"/>
    </source>
</evidence>
<name>A0ABY5ZKI3_9ACTN</name>
<accession>A0ABY5ZKI3</accession>
<feature type="transmembrane region" description="Helical" evidence="1">
    <location>
        <begin position="233"/>
        <end position="248"/>
    </location>
</feature>
<keyword evidence="3" id="KW-1185">Reference proteome</keyword>
<dbReference type="PANTHER" id="PTHR37422:SF13">
    <property type="entry name" value="LIPOPOLYSACCHARIDE BIOSYNTHESIS PROTEIN PA4999-RELATED"/>
    <property type="match status" value="1"/>
</dbReference>
<feature type="transmembrane region" description="Helical" evidence="1">
    <location>
        <begin position="403"/>
        <end position="436"/>
    </location>
</feature>
<gene>
    <name evidence="2" type="ORF">Drose_33610</name>
</gene>
<keyword evidence="1" id="KW-1133">Transmembrane helix</keyword>
<dbReference type="Proteomes" id="UP001058271">
    <property type="component" value="Chromosome"/>
</dbReference>
<proteinExistence type="predicted"/>
<keyword evidence="1" id="KW-0812">Transmembrane</keyword>
<dbReference type="EMBL" id="CP073721">
    <property type="protein sequence ID" value="UWZ40739.1"/>
    <property type="molecule type" value="Genomic_DNA"/>
</dbReference>
<feature type="transmembrane region" description="Helical" evidence="1">
    <location>
        <begin position="254"/>
        <end position="271"/>
    </location>
</feature>
<sequence>MPARPPTRVARRLRAWPLTAVLLLYPLWWALGLGVLIFFIAAVPMLFALVRHRASGQVVKLPPAFLLWLLFLATVLFGLFTLGADPVGTVPGTAASRLLSYGFRLAGYLTLTVLLIYAGNVDRRELSQEKLVRLLAWLFTVTVAGGLLGMVAPRFEFTAPIELLLPRHVRADGFVQSLVHPTAAQIMNLLGGETPRPGAPWGYTNTWGNNACLLVGWLLVAGFCVAKSRRGKVYAGVTLVVAMAPIVYSLNRGLWIGLGVMAVYVAVRLAMRGRLAALGAIGIAAAAVAVAVVTTPLGDVVTARLEDGKSNGVRMYTTEKAVTGMLESPLIGFGSTRTTIGGRNSIAVGESPDCGRCGNFTVGGNGQLWQLLYAHGILGTATYLGFFVAALWRFRRDATPAGLAASAAIVSSFAAMFWYNALVTPLALTFLAYAVLWRNQQRGIPQ</sequence>
<feature type="transmembrane region" description="Helical" evidence="1">
    <location>
        <begin position="131"/>
        <end position="152"/>
    </location>
</feature>
<feature type="transmembrane region" description="Helical" evidence="1">
    <location>
        <begin position="61"/>
        <end position="81"/>
    </location>
</feature>
<feature type="transmembrane region" description="Helical" evidence="1">
    <location>
        <begin position="278"/>
        <end position="297"/>
    </location>
</feature>
<feature type="transmembrane region" description="Helical" evidence="1">
    <location>
        <begin position="27"/>
        <end position="49"/>
    </location>
</feature>
<evidence type="ECO:0000313" key="2">
    <source>
        <dbReference type="EMBL" id="UWZ40739.1"/>
    </source>
</evidence>
<keyword evidence="1" id="KW-0472">Membrane</keyword>